<dbReference type="Proteomes" id="UP000649617">
    <property type="component" value="Unassembled WGS sequence"/>
</dbReference>
<sequence length="411" mass="45857">MPSSGWVKMTEEERSMARHWYSEGKSPSEIASLLDRDASTLTRLLCKQQPAKRQGRPCALTDAKVDYLERKLDEMIVKADGQKVVTVEALKKATKTSAGVQTILAALHKRNIYFRRLREKPVLTPADVQARRKFAQTYRKKTRAWPCIHRREILPGRVPTCIGVQGSLLVQICASVVCLCAHDGSGAPASAPRGHSVLSCQVYLTGAERARAAKHGTFGAYRRPGKGLCAGYVKPKEGSLRHNTGAKGVLLQVGVGGGKVVAVHEVKSRWNGQAAVTFYEALRRGLERACPGKLKYTILEDNDPTGYKSAKGRECRCQSEGEAAKLDVMEIPKRSPDLSLLDYAVWKEVNQRLRRQEKTWPRAKRETRQSYVQRLKRTIRSLPNSIGDMVRRCERLHEAKGHFFEEGGRGA</sequence>
<dbReference type="EMBL" id="CAJNIZ010028884">
    <property type="protein sequence ID" value="CAE7511472.1"/>
    <property type="molecule type" value="Genomic_DNA"/>
</dbReference>
<dbReference type="Gene3D" id="3.30.420.10">
    <property type="entry name" value="Ribonuclease H-like superfamily/Ribonuclease H"/>
    <property type="match status" value="1"/>
</dbReference>
<gene>
    <name evidence="2" type="primary">F52C9.6</name>
    <name evidence="2" type="ORF">SPIL2461_LOCUS13310</name>
</gene>
<dbReference type="AlphaFoldDB" id="A0A812T184"/>
<name>A0A812T184_SYMPI</name>
<organism evidence="2 3">
    <name type="scientific">Symbiodinium pilosum</name>
    <name type="common">Dinoflagellate</name>
    <dbReference type="NCBI Taxonomy" id="2952"/>
    <lineage>
        <taxon>Eukaryota</taxon>
        <taxon>Sar</taxon>
        <taxon>Alveolata</taxon>
        <taxon>Dinophyceae</taxon>
        <taxon>Suessiales</taxon>
        <taxon>Symbiodiniaceae</taxon>
        <taxon>Symbiodinium</taxon>
    </lineage>
</organism>
<dbReference type="Pfam" id="PF13936">
    <property type="entry name" value="HTH_38"/>
    <property type="match status" value="1"/>
</dbReference>
<evidence type="ECO:0000313" key="2">
    <source>
        <dbReference type="EMBL" id="CAE7511472.1"/>
    </source>
</evidence>
<dbReference type="InterPro" id="IPR036397">
    <property type="entry name" value="RNaseH_sf"/>
</dbReference>
<evidence type="ECO:0000259" key="1">
    <source>
        <dbReference type="Pfam" id="PF13936"/>
    </source>
</evidence>
<protein>
    <submittedName>
        <fullName evidence="2">F52C9.6 protein</fullName>
    </submittedName>
</protein>
<feature type="domain" description="Transposase IS30-like HTH" evidence="1">
    <location>
        <begin position="8"/>
        <end position="47"/>
    </location>
</feature>
<reference evidence="2" key="1">
    <citation type="submission" date="2021-02" db="EMBL/GenBank/DDBJ databases">
        <authorList>
            <person name="Dougan E. K."/>
            <person name="Rhodes N."/>
            <person name="Thang M."/>
            <person name="Chan C."/>
        </authorList>
    </citation>
    <scope>NUCLEOTIDE SEQUENCE</scope>
</reference>
<dbReference type="OrthoDB" id="407271at2759"/>
<evidence type="ECO:0000313" key="3">
    <source>
        <dbReference type="Proteomes" id="UP000649617"/>
    </source>
</evidence>
<dbReference type="InterPro" id="IPR025246">
    <property type="entry name" value="IS30-like_HTH"/>
</dbReference>
<dbReference type="GO" id="GO:0003676">
    <property type="term" value="F:nucleic acid binding"/>
    <property type="evidence" value="ECO:0007669"/>
    <property type="project" value="InterPro"/>
</dbReference>
<comment type="caution">
    <text evidence="2">The sequence shown here is derived from an EMBL/GenBank/DDBJ whole genome shotgun (WGS) entry which is preliminary data.</text>
</comment>
<accession>A0A812T184</accession>
<proteinExistence type="predicted"/>
<keyword evidence="3" id="KW-1185">Reference proteome</keyword>